<dbReference type="InterPro" id="IPR035223">
    <property type="entry name" value="DUF5335"/>
</dbReference>
<dbReference type="AlphaFoldDB" id="A0A6G7PVY5"/>
<dbReference type="KEGG" id="tav:G4V39_04660"/>
<organism evidence="1 2">
    <name type="scientific">Thermosulfuriphilus ammonigenes</name>
    <dbReference type="NCBI Taxonomy" id="1936021"/>
    <lineage>
        <taxon>Bacteria</taxon>
        <taxon>Pseudomonadati</taxon>
        <taxon>Thermodesulfobacteriota</taxon>
        <taxon>Thermodesulfobacteria</taxon>
        <taxon>Thermodesulfobacteriales</taxon>
        <taxon>Thermodesulfobacteriaceae</taxon>
        <taxon>Thermosulfuriphilus</taxon>
    </lineage>
</organism>
<reference evidence="1 2" key="1">
    <citation type="submission" date="2020-02" db="EMBL/GenBank/DDBJ databases">
        <title>Genome analysis of Thermosulfuriphilus ammonigenes ST65T, an anaerobic thermophilic chemolithoautotrophic bacterium isolated from a deep-sea hydrothermal vent.</title>
        <authorList>
            <person name="Slobodkina G."/>
            <person name="Allioux M."/>
            <person name="Merkel A."/>
            <person name="Alain K."/>
            <person name="Jebbar M."/>
            <person name="Slobodkin A."/>
        </authorList>
    </citation>
    <scope>NUCLEOTIDE SEQUENCE [LARGE SCALE GENOMIC DNA]</scope>
    <source>
        <strain evidence="1 2">ST65</strain>
    </source>
</reference>
<proteinExistence type="predicted"/>
<dbReference type="Pfam" id="PF17269">
    <property type="entry name" value="DUF5335"/>
    <property type="match status" value="1"/>
</dbReference>
<dbReference type="RefSeq" id="WP_166031826.1">
    <property type="nucleotide sequence ID" value="NZ_CP048877.1"/>
</dbReference>
<dbReference type="Proteomes" id="UP000502179">
    <property type="component" value="Chromosome"/>
</dbReference>
<sequence length="157" mass="18347">MKKERILKKEWKNFLKEFNGANQFRPVRLLVDEHLVAENLPFMGIAYEEKTKTVEFYVGGMDADHIDHLIHSLRSPRAIYALKEDGRLLGLEVQSAKDPKAAVEFIGEPEEAQRTKHELIQKIAYSLYEKRGREAGREKEDWYQAEELVAKMAKRFI</sequence>
<dbReference type="EMBL" id="CP048877">
    <property type="protein sequence ID" value="QIJ71608.1"/>
    <property type="molecule type" value="Genomic_DNA"/>
</dbReference>
<evidence type="ECO:0000313" key="2">
    <source>
        <dbReference type="Proteomes" id="UP000502179"/>
    </source>
</evidence>
<dbReference type="InterPro" id="IPR021327">
    <property type="entry name" value="DUF2934"/>
</dbReference>
<gene>
    <name evidence="1" type="ORF">G4V39_04660</name>
</gene>
<accession>A0A6G7PVY5</accession>
<dbReference type="Pfam" id="PF11154">
    <property type="entry name" value="DUF2934"/>
    <property type="match status" value="1"/>
</dbReference>
<protein>
    <submittedName>
        <fullName evidence="1">DUF2934 domain-containing protein</fullName>
    </submittedName>
</protein>
<keyword evidence="2" id="KW-1185">Reference proteome</keyword>
<name>A0A6G7PVY5_9BACT</name>
<evidence type="ECO:0000313" key="1">
    <source>
        <dbReference type="EMBL" id="QIJ71608.1"/>
    </source>
</evidence>